<feature type="region of interest" description="Disordered" evidence="1">
    <location>
        <begin position="1"/>
        <end position="24"/>
    </location>
</feature>
<dbReference type="RefSeq" id="WP_016212499.1">
    <property type="nucleotide sequence ID" value="NZ_CP013761.1"/>
</dbReference>
<evidence type="ECO:0000313" key="3">
    <source>
        <dbReference type="EMBL" id="QGO07603.1"/>
    </source>
</evidence>
<geneLocation type="plasmid" evidence="3 4">
    <name>unnamed1</name>
</geneLocation>
<evidence type="ECO:0000313" key="4">
    <source>
        <dbReference type="Proteomes" id="UP000422232"/>
    </source>
</evidence>
<keyword evidence="4" id="KW-1185">Reference proteome</keyword>
<keyword evidence="3" id="KW-0614">Plasmid</keyword>
<organism evidence="3 4">
    <name type="scientific">Piscirickettsia salmonis</name>
    <dbReference type="NCBI Taxonomy" id="1238"/>
    <lineage>
        <taxon>Bacteria</taxon>
        <taxon>Pseudomonadati</taxon>
        <taxon>Pseudomonadota</taxon>
        <taxon>Gammaproteobacteria</taxon>
        <taxon>Thiotrichales</taxon>
        <taxon>Piscirickettsiaceae</taxon>
        <taxon>Piscirickettsia</taxon>
    </lineage>
</organism>
<dbReference type="EMBL" id="CP038909">
    <property type="protein sequence ID" value="QGO07603.1"/>
    <property type="molecule type" value="Genomic_DNA"/>
</dbReference>
<accession>A0A9Q5VA18</accession>
<evidence type="ECO:0000256" key="1">
    <source>
        <dbReference type="SAM" id="MobiDB-lite"/>
    </source>
</evidence>
<dbReference type="EMBL" id="CP038908">
    <property type="protein sequence ID" value="QGO04657.1"/>
    <property type="molecule type" value="Genomic_DNA"/>
</dbReference>
<protein>
    <submittedName>
        <fullName evidence="3">Uncharacterized protein</fullName>
    </submittedName>
</protein>
<proteinExistence type="predicted"/>
<dbReference type="GeneID" id="66742516"/>
<evidence type="ECO:0000313" key="2">
    <source>
        <dbReference type="EMBL" id="QGO04657.1"/>
    </source>
</evidence>
<sequence length="124" mass="13764">MSENEKSKKTLGSPAEQTTHPLGSPLISYSIDLIEFRGKLNLTNFTVRSIQSADVSGSASLEYARDAILFALEGSEEDTAIESHILSEIQTASNLVVYAWGCKSCGEWWYRKTVNGHTYCPRCR</sequence>
<dbReference type="AlphaFoldDB" id="A0A9Q5VA18"/>
<name>A0A9Q5VA18_PISSA</name>
<dbReference type="Proteomes" id="UP000422232">
    <property type="component" value="Chromosome"/>
</dbReference>
<reference evidence="3 4" key="1">
    <citation type="submission" date="2019-04" db="EMBL/GenBank/DDBJ databases">
        <title>Complete genome sequencing of Piscirickettsia salmonis strain Psal-009.</title>
        <authorList>
            <person name="Schober I."/>
            <person name="Bunk B."/>
            <person name="Sproer C."/>
            <person name="Carril G.P."/>
            <person name="Riedel T."/>
            <person name="Flores-Herrera P.A."/>
            <person name="Nourdin-Galindo G."/>
            <person name="Marshall S.H."/>
            <person name="Overmann J."/>
        </authorList>
    </citation>
    <scope>NUCLEOTIDE SEQUENCE [LARGE SCALE GENOMIC DNA]</scope>
    <source>
        <strain evidence="3 4">Psal-009</strain>
        <plasmid evidence="3 4">unnamed1</plasmid>
    </source>
</reference>
<gene>
    <name evidence="2" type="ORF">Psal009_00528</name>
    <name evidence="3" type="ORF">Psal009_03562</name>
</gene>
<dbReference type="Proteomes" id="UP000422232">
    <property type="component" value="Plasmid unnamed1"/>
</dbReference>